<dbReference type="RefSeq" id="WP_251606824.1">
    <property type="nucleotide sequence ID" value="NZ_JAMQJY010000001.1"/>
</dbReference>
<sequence length="158" mass="18206">MKRWYQLFWSLLALLFLSGFFFLDQETEQPESNEPQTVTIDEEGLIAIRLNHAAAAFKTEQLRAANLPEERVEKELVPYIGQRLLEQAISWVKGEDVPEIDALISVDISGQPVVVDEHLEGEISIDWSSEQHEHVTFTYHKPADYWLLEQVEKKGVRG</sequence>
<comment type="caution">
    <text evidence="1">The sequence shown here is derived from an EMBL/GenBank/DDBJ whole genome shotgun (WGS) entry which is preliminary data.</text>
</comment>
<evidence type="ECO:0000313" key="2">
    <source>
        <dbReference type="Proteomes" id="UP001203665"/>
    </source>
</evidence>
<proteinExistence type="predicted"/>
<keyword evidence="2" id="KW-1185">Reference proteome</keyword>
<gene>
    <name evidence="1" type="ORF">NDM98_09600</name>
</gene>
<name>A0ABT0XIZ3_9BACI</name>
<protein>
    <submittedName>
        <fullName evidence="1">Uncharacterized protein</fullName>
    </submittedName>
</protein>
<organism evidence="1 2">
    <name type="scientific">Alkalicoccobacillus plakortidis</name>
    <dbReference type="NCBI Taxonomy" id="444060"/>
    <lineage>
        <taxon>Bacteria</taxon>
        <taxon>Bacillati</taxon>
        <taxon>Bacillota</taxon>
        <taxon>Bacilli</taxon>
        <taxon>Bacillales</taxon>
        <taxon>Bacillaceae</taxon>
        <taxon>Alkalicoccobacillus</taxon>
    </lineage>
</organism>
<dbReference type="Proteomes" id="UP001203665">
    <property type="component" value="Unassembled WGS sequence"/>
</dbReference>
<reference evidence="1" key="1">
    <citation type="submission" date="2022-06" db="EMBL/GenBank/DDBJ databases">
        <title>Alkalicoccobacillus porphyridii sp. nov., isolated from a marine red alga, Porphyridium purpureum and reclassification of Shouchella plakortidis and Shouchella gibsonii as Alkalicoccobacillus plakortidis comb. nov. and Alkalicoccobacillus gibsonii comb. nov.</title>
        <authorList>
            <person name="Kim K.H."/>
            <person name="Lee J.K."/>
            <person name="Han D.M."/>
            <person name="Baek J.H."/>
            <person name="Jeon C.O."/>
        </authorList>
    </citation>
    <scope>NUCLEOTIDE SEQUENCE</scope>
    <source>
        <strain evidence="1">DSM 19153</strain>
    </source>
</reference>
<dbReference type="EMBL" id="JAMQJY010000001">
    <property type="protein sequence ID" value="MCM2675720.1"/>
    <property type="molecule type" value="Genomic_DNA"/>
</dbReference>
<evidence type="ECO:0000313" key="1">
    <source>
        <dbReference type="EMBL" id="MCM2675720.1"/>
    </source>
</evidence>
<accession>A0ABT0XIZ3</accession>